<evidence type="ECO:0000256" key="1">
    <source>
        <dbReference type="SAM" id="MobiDB-lite"/>
    </source>
</evidence>
<accession>A0AA38P260</accession>
<organism evidence="2 3">
    <name type="scientific">Lentinula raphanica</name>
    <dbReference type="NCBI Taxonomy" id="153919"/>
    <lineage>
        <taxon>Eukaryota</taxon>
        <taxon>Fungi</taxon>
        <taxon>Dikarya</taxon>
        <taxon>Basidiomycota</taxon>
        <taxon>Agaricomycotina</taxon>
        <taxon>Agaricomycetes</taxon>
        <taxon>Agaricomycetidae</taxon>
        <taxon>Agaricales</taxon>
        <taxon>Marasmiineae</taxon>
        <taxon>Omphalotaceae</taxon>
        <taxon>Lentinula</taxon>
    </lineage>
</organism>
<protein>
    <submittedName>
        <fullName evidence="2">Uncharacterized protein</fullName>
    </submittedName>
</protein>
<feature type="region of interest" description="Disordered" evidence="1">
    <location>
        <begin position="304"/>
        <end position="340"/>
    </location>
</feature>
<dbReference type="AlphaFoldDB" id="A0AA38P260"/>
<evidence type="ECO:0000313" key="2">
    <source>
        <dbReference type="EMBL" id="KAJ3834741.1"/>
    </source>
</evidence>
<feature type="compositionally biased region" description="Basic residues" evidence="1">
    <location>
        <begin position="331"/>
        <end position="340"/>
    </location>
</feature>
<comment type="caution">
    <text evidence="2">The sequence shown here is derived from an EMBL/GenBank/DDBJ whole genome shotgun (WGS) entry which is preliminary data.</text>
</comment>
<dbReference type="Proteomes" id="UP001163846">
    <property type="component" value="Unassembled WGS sequence"/>
</dbReference>
<sequence>MNRLRELHVIDDVSMENWKLELESAQMPQTTEIRLYISTFVIDEKENRRMAIPSLHIGDQYFGQEPAMPASQAGKYIGRIHSGVFSTFWADTHRLFGARSSAPGPRPYEGSIDYWRSLDDVMERLQKFNLINEEAMRTWKKELKSALTARAGESISLVVYRDKSGSRMTGEVSLLVGDTGKIISPDHDKPITAGKLQLWTSFYTIGRVAKDIHIDDLRDYAASPDNEHRFSGHQEDVAKWEKEEEELAPKTGRTWGRFKEWKWIGRVIERALGDLAFSKATQDKFFKEQKTLLGKAFRELRQQRGSYGIGKKRKASSESLRESLGGSSSKKQGRRSSRTP</sequence>
<gene>
    <name evidence="2" type="ORF">F5878DRAFT_629784</name>
</gene>
<name>A0AA38P260_9AGAR</name>
<proteinExistence type="predicted"/>
<reference evidence="2" key="1">
    <citation type="submission" date="2022-08" db="EMBL/GenBank/DDBJ databases">
        <authorList>
            <consortium name="DOE Joint Genome Institute"/>
            <person name="Min B."/>
            <person name="Riley R."/>
            <person name="Sierra-Patev S."/>
            <person name="Naranjo-Ortiz M."/>
            <person name="Looney B."/>
            <person name="Konkel Z."/>
            <person name="Slot J.C."/>
            <person name="Sakamoto Y."/>
            <person name="Steenwyk J.L."/>
            <person name="Rokas A."/>
            <person name="Carro J."/>
            <person name="Camarero S."/>
            <person name="Ferreira P."/>
            <person name="Molpeceres G."/>
            <person name="Ruiz-Duenas F.J."/>
            <person name="Serrano A."/>
            <person name="Henrissat B."/>
            <person name="Drula E."/>
            <person name="Hughes K.W."/>
            <person name="Mata J.L."/>
            <person name="Ishikawa N.K."/>
            <person name="Vargas-Isla R."/>
            <person name="Ushijima S."/>
            <person name="Smith C.A."/>
            <person name="Ahrendt S."/>
            <person name="Andreopoulos W."/>
            <person name="He G."/>
            <person name="Labutti K."/>
            <person name="Lipzen A."/>
            <person name="Ng V."/>
            <person name="Sandor L."/>
            <person name="Barry K."/>
            <person name="Martinez A.T."/>
            <person name="Xiao Y."/>
            <person name="Gibbons J.G."/>
            <person name="Terashima K."/>
            <person name="Hibbett D.S."/>
            <person name="Grigoriev I.V."/>
        </authorList>
    </citation>
    <scope>NUCLEOTIDE SEQUENCE</scope>
    <source>
        <strain evidence="2">TFB9207</strain>
    </source>
</reference>
<dbReference type="EMBL" id="MU806490">
    <property type="protein sequence ID" value="KAJ3834741.1"/>
    <property type="molecule type" value="Genomic_DNA"/>
</dbReference>
<keyword evidence="3" id="KW-1185">Reference proteome</keyword>
<evidence type="ECO:0000313" key="3">
    <source>
        <dbReference type="Proteomes" id="UP001163846"/>
    </source>
</evidence>